<evidence type="ECO:0000313" key="12">
    <source>
        <dbReference type="Proteomes" id="UP001342314"/>
    </source>
</evidence>
<evidence type="ECO:0000256" key="2">
    <source>
        <dbReference type="ARBA" id="ARBA00004325"/>
    </source>
</evidence>
<keyword evidence="3" id="KW-0812">Transmembrane</keyword>
<evidence type="ECO:0000256" key="1">
    <source>
        <dbReference type="ARBA" id="ARBA00004167"/>
    </source>
</evidence>
<evidence type="ECO:0000256" key="9">
    <source>
        <dbReference type="SAM" id="MobiDB-lite"/>
    </source>
</evidence>
<protein>
    <submittedName>
        <fullName evidence="11">Uncharacterized protein</fullName>
    </submittedName>
</protein>
<evidence type="ECO:0000256" key="6">
    <source>
        <dbReference type="ARBA" id="ARBA00023128"/>
    </source>
</evidence>
<evidence type="ECO:0000256" key="3">
    <source>
        <dbReference type="ARBA" id="ARBA00022692"/>
    </source>
</evidence>
<organism evidence="11 12">
    <name type="scientific">Rhodotorula paludigena</name>
    <dbReference type="NCBI Taxonomy" id="86838"/>
    <lineage>
        <taxon>Eukaryota</taxon>
        <taxon>Fungi</taxon>
        <taxon>Dikarya</taxon>
        <taxon>Basidiomycota</taxon>
        <taxon>Pucciniomycotina</taxon>
        <taxon>Microbotryomycetes</taxon>
        <taxon>Sporidiobolales</taxon>
        <taxon>Sporidiobolaceae</taxon>
        <taxon>Rhodotorula</taxon>
    </lineage>
</organism>
<evidence type="ECO:0000256" key="7">
    <source>
        <dbReference type="ARBA" id="ARBA00023136"/>
    </source>
</evidence>
<name>A0AAV5G6W9_9BASI</name>
<evidence type="ECO:0000256" key="5">
    <source>
        <dbReference type="ARBA" id="ARBA00022989"/>
    </source>
</evidence>
<accession>A0AAV5G6W9</accession>
<gene>
    <name evidence="11" type="ORF">Rhopal_001276-T1</name>
</gene>
<dbReference type="AlphaFoldDB" id="A0AAV5G6W9"/>
<evidence type="ECO:0000313" key="11">
    <source>
        <dbReference type="EMBL" id="GJN88311.1"/>
    </source>
</evidence>
<keyword evidence="10" id="KW-0732">Signal</keyword>
<keyword evidence="7" id="KW-0472">Membrane</keyword>
<sequence length="104" mass="11970">MAPAQLELFKFSLYVFCPVAAMLHYGDPEWYERWVGPLRSSFRRDEIKQVEPPRDSGELKAELQRLREERLARKAQASPADASAQRQEAAGKYAGWDGESERKI</sequence>
<dbReference type="Pfam" id="PF09803">
    <property type="entry name" value="Pet100"/>
    <property type="match status" value="1"/>
</dbReference>
<keyword evidence="5" id="KW-1133">Transmembrane helix</keyword>
<keyword evidence="6" id="KW-0496">Mitochondrion</keyword>
<keyword evidence="4" id="KW-0809">Transit peptide</keyword>
<dbReference type="PANTHER" id="PTHR33968">
    <property type="entry name" value="PROTEIN PET100 HOMOLOG, MITOCHONDRIAL"/>
    <property type="match status" value="1"/>
</dbReference>
<dbReference type="GO" id="GO:0051082">
    <property type="term" value="F:unfolded protein binding"/>
    <property type="evidence" value="ECO:0007669"/>
    <property type="project" value="TreeGrafter"/>
</dbReference>
<dbReference type="GO" id="GO:0033617">
    <property type="term" value="P:mitochondrial respiratory chain complex IV assembly"/>
    <property type="evidence" value="ECO:0007669"/>
    <property type="project" value="InterPro"/>
</dbReference>
<dbReference type="EMBL" id="BQKY01000003">
    <property type="protein sequence ID" value="GJN88311.1"/>
    <property type="molecule type" value="Genomic_DNA"/>
</dbReference>
<dbReference type="InterPro" id="IPR018625">
    <property type="entry name" value="Pet100"/>
</dbReference>
<proteinExistence type="inferred from homology"/>
<dbReference type="GO" id="GO:0005743">
    <property type="term" value="C:mitochondrial inner membrane"/>
    <property type="evidence" value="ECO:0007669"/>
    <property type="project" value="TreeGrafter"/>
</dbReference>
<dbReference type="Proteomes" id="UP001342314">
    <property type="component" value="Unassembled WGS sequence"/>
</dbReference>
<feature type="chain" id="PRO_5043573910" evidence="10">
    <location>
        <begin position="22"/>
        <end position="104"/>
    </location>
</feature>
<comment type="similarity">
    <text evidence="8">Belongs to the PET100 family.</text>
</comment>
<feature type="region of interest" description="Disordered" evidence="9">
    <location>
        <begin position="71"/>
        <end position="104"/>
    </location>
</feature>
<evidence type="ECO:0000256" key="8">
    <source>
        <dbReference type="ARBA" id="ARBA00038077"/>
    </source>
</evidence>
<comment type="caution">
    <text evidence="11">The sequence shown here is derived from an EMBL/GenBank/DDBJ whole genome shotgun (WGS) entry which is preliminary data.</text>
</comment>
<feature type="signal peptide" evidence="10">
    <location>
        <begin position="1"/>
        <end position="21"/>
    </location>
</feature>
<keyword evidence="12" id="KW-1185">Reference proteome</keyword>
<comment type="subcellular location">
    <subcellularLocation>
        <location evidence="1">Membrane</location>
        <topology evidence="1">Single-pass membrane protein</topology>
    </subcellularLocation>
    <subcellularLocation>
        <location evidence="2">Mitochondrion membrane</location>
    </subcellularLocation>
</comment>
<evidence type="ECO:0000256" key="10">
    <source>
        <dbReference type="SAM" id="SignalP"/>
    </source>
</evidence>
<dbReference type="PANTHER" id="PTHR33968:SF1">
    <property type="entry name" value="PROTEIN PET100 HOMOLOG, MITOCHONDRIAL"/>
    <property type="match status" value="1"/>
</dbReference>
<reference evidence="11 12" key="1">
    <citation type="submission" date="2021-12" db="EMBL/GenBank/DDBJ databases">
        <title>High titer production of polyol ester of fatty acids by Rhodotorula paludigena BS15 towards product separation-free biomass refinery.</title>
        <authorList>
            <person name="Mano J."/>
            <person name="Ono H."/>
            <person name="Tanaka T."/>
            <person name="Naito K."/>
            <person name="Sushida H."/>
            <person name="Ike M."/>
            <person name="Tokuyasu K."/>
            <person name="Kitaoka M."/>
        </authorList>
    </citation>
    <scope>NUCLEOTIDE SEQUENCE [LARGE SCALE GENOMIC DNA]</scope>
    <source>
        <strain evidence="11 12">BS15</strain>
    </source>
</reference>
<evidence type="ECO:0000256" key="4">
    <source>
        <dbReference type="ARBA" id="ARBA00022946"/>
    </source>
</evidence>